<feature type="transmembrane region" description="Helical" evidence="7">
    <location>
        <begin position="298"/>
        <end position="319"/>
    </location>
</feature>
<evidence type="ECO:0000259" key="8">
    <source>
        <dbReference type="PROSITE" id="PS50850"/>
    </source>
</evidence>
<dbReference type="KEGG" id="pri:PRIO_5686"/>
<feature type="transmembrane region" description="Helical" evidence="7">
    <location>
        <begin position="129"/>
        <end position="150"/>
    </location>
</feature>
<dbReference type="HOGENOM" id="CLU_000960_28_0_9"/>
<dbReference type="PANTHER" id="PTHR42718:SF24">
    <property type="entry name" value="MAJOR FACILITATOR SUPERFAMILY (MFS) PROFILE DOMAIN-CONTAINING PROTEIN"/>
    <property type="match status" value="1"/>
</dbReference>
<dbReference type="InterPro" id="IPR036259">
    <property type="entry name" value="MFS_trans_sf"/>
</dbReference>
<feature type="transmembrane region" description="Helical" evidence="7">
    <location>
        <begin position="222"/>
        <end position="240"/>
    </location>
</feature>
<dbReference type="GO" id="GO:0005886">
    <property type="term" value="C:plasma membrane"/>
    <property type="evidence" value="ECO:0007669"/>
    <property type="project" value="UniProtKB-SubCell"/>
</dbReference>
<feature type="transmembrane region" description="Helical" evidence="7">
    <location>
        <begin position="97"/>
        <end position="117"/>
    </location>
</feature>
<feature type="transmembrane region" description="Helical" evidence="7">
    <location>
        <begin position="198"/>
        <end position="216"/>
    </location>
</feature>
<evidence type="ECO:0000256" key="1">
    <source>
        <dbReference type="ARBA" id="ARBA00004651"/>
    </source>
</evidence>
<dbReference type="Gene3D" id="1.20.1720.10">
    <property type="entry name" value="Multidrug resistance protein D"/>
    <property type="match status" value="1"/>
</dbReference>
<dbReference type="EMBL" id="LN831776">
    <property type="protein sequence ID" value="CQR58073.1"/>
    <property type="molecule type" value="Genomic_DNA"/>
</dbReference>
<reference evidence="10" key="1">
    <citation type="submission" date="2015-03" db="EMBL/GenBank/DDBJ databases">
        <authorList>
            <person name="Wibberg D."/>
        </authorList>
    </citation>
    <scope>NUCLEOTIDE SEQUENCE [LARGE SCALE GENOMIC DNA]</scope>
</reference>
<dbReference type="InterPro" id="IPR011701">
    <property type="entry name" value="MFS"/>
</dbReference>
<feature type="transmembrane region" description="Helical" evidence="7">
    <location>
        <begin position="261"/>
        <end position="286"/>
    </location>
</feature>
<evidence type="ECO:0000256" key="6">
    <source>
        <dbReference type="ARBA" id="ARBA00023136"/>
    </source>
</evidence>
<sequence length="470" mass="50652">MKRKPVIIVASLIVGNFLAQLMQTMLNTALPQMMSDLGIQANRAQWLITVYLLVSGIVIPVTGFLIGKYSTRALFFASVGAFTTGTLIAGFSSEFAFILIGRIIQGVGAGLLIPVFLNTIIMVFPKEKIGAAMGLASLIVGLAPAMGPTISGFVVQDHSWRILFFGVAPIAIANFFVAYYCLENVGETNKTKLDRRSVLYSTLGFGSLLYGFSILGEQGRSALLSAAILAAGFIITFLFVKRQFKLAVPLLDFNVFRYPRFTYASIIGVILFIVMAGVELLLPIYAQNVRGLMPRESGLLLLPGALLMGVSGVISGKIYDRFGGRHLIRTGFFWIAAVSSLLTMTLTVHASFSLLMGIYALLMTGIGFMMTPITALAMASLPNSIMKYASPMTTAIRTLSMSMGGALLITLMTITADYSSVSFPVNMLEGIRAAFWTLTVIAAGGFFLSFFVPYAQGSAHPQVKESRQAS</sequence>
<dbReference type="SUPFAM" id="SSF103473">
    <property type="entry name" value="MFS general substrate transporter"/>
    <property type="match status" value="1"/>
</dbReference>
<proteinExistence type="predicted"/>
<name>A0A0E3WJ30_9BACL</name>
<dbReference type="RefSeq" id="WP_020430187.1">
    <property type="nucleotide sequence ID" value="NZ_AGBD01001010.1"/>
</dbReference>
<accession>A0A0E3WJ30</accession>
<evidence type="ECO:0000313" key="10">
    <source>
        <dbReference type="Proteomes" id="UP000033163"/>
    </source>
</evidence>
<feature type="transmembrane region" description="Helical" evidence="7">
    <location>
        <begin position="358"/>
        <end position="382"/>
    </location>
</feature>
<keyword evidence="2" id="KW-0813">Transport</keyword>
<keyword evidence="6 7" id="KW-0472">Membrane</keyword>
<evidence type="ECO:0000256" key="3">
    <source>
        <dbReference type="ARBA" id="ARBA00022475"/>
    </source>
</evidence>
<dbReference type="Gene3D" id="1.20.1250.20">
    <property type="entry name" value="MFS general substrate transporter like domains"/>
    <property type="match status" value="1"/>
</dbReference>
<dbReference type="GO" id="GO:0022857">
    <property type="term" value="F:transmembrane transporter activity"/>
    <property type="evidence" value="ECO:0007669"/>
    <property type="project" value="InterPro"/>
</dbReference>
<dbReference type="PRINTS" id="PR01036">
    <property type="entry name" value="TCRTETB"/>
</dbReference>
<feature type="transmembrane region" description="Helical" evidence="7">
    <location>
        <begin position="331"/>
        <end position="352"/>
    </location>
</feature>
<evidence type="ECO:0000313" key="9">
    <source>
        <dbReference type="EMBL" id="CQR58073.1"/>
    </source>
</evidence>
<organism evidence="9 10">
    <name type="scientific">Paenibacillus riograndensis SBR5</name>
    <dbReference type="NCBI Taxonomy" id="1073571"/>
    <lineage>
        <taxon>Bacteria</taxon>
        <taxon>Bacillati</taxon>
        <taxon>Bacillota</taxon>
        <taxon>Bacilli</taxon>
        <taxon>Bacillales</taxon>
        <taxon>Paenibacillaceae</taxon>
        <taxon>Paenibacillus</taxon>
        <taxon>Paenibacillus sonchi group</taxon>
    </lineage>
</organism>
<feature type="domain" description="Major facilitator superfamily (MFS) profile" evidence="8">
    <location>
        <begin position="8"/>
        <end position="457"/>
    </location>
</feature>
<comment type="subcellular location">
    <subcellularLocation>
        <location evidence="1">Cell membrane</location>
        <topology evidence="1">Multi-pass membrane protein</topology>
    </subcellularLocation>
</comment>
<evidence type="ECO:0000256" key="2">
    <source>
        <dbReference type="ARBA" id="ARBA00022448"/>
    </source>
</evidence>
<evidence type="ECO:0000256" key="7">
    <source>
        <dbReference type="SAM" id="Phobius"/>
    </source>
</evidence>
<feature type="transmembrane region" description="Helical" evidence="7">
    <location>
        <begin position="394"/>
        <end position="414"/>
    </location>
</feature>
<feature type="transmembrane region" description="Helical" evidence="7">
    <location>
        <begin position="73"/>
        <end position="91"/>
    </location>
</feature>
<dbReference type="AlphaFoldDB" id="A0A0E3WJ30"/>
<feature type="transmembrane region" description="Helical" evidence="7">
    <location>
        <begin position="434"/>
        <end position="455"/>
    </location>
</feature>
<keyword evidence="3" id="KW-1003">Cell membrane</keyword>
<gene>
    <name evidence="9" type="ORF">PRIO_5686</name>
</gene>
<feature type="transmembrane region" description="Helical" evidence="7">
    <location>
        <begin position="43"/>
        <end position="66"/>
    </location>
</feature>
<dbReference type="PROSITE" id="PS50850">
    <property type="entry name" value="MFS"/>
    <property type="match status" value="1"/>
</dbReference>
<feature type="transmembrane region" description="Helical" evidence="7">
    <location>
        <begin position="162"/>
        <end position="182"/>
    </location>
</feature>
<evidence type="ECO:0000256" key="5">
    <source>
        <dbReference type="ARBA" id="ARBA00022989"/>
    </source>
</evidence>
<evidence type="ECO:0000256" key="4">
    <source>
        <dbReference type="ARBA" id="ARBA00022692"/>
    </source>
</evidence>
<dbReference type="Proteomes" id="UP000033163">
    <property type="component" value="Chromosome I"/>
</dbReference>
<dbReference type="PATRIC" id="fig|1073571.4.peg.6106"/>
<keyword evidence="5 7" id="KW-1133">Transmembrane helix</keyword>
<keyword evidence="4 7" id="KW-0812">Transmembrane</keyword>
<dbReference type="InterPro" id="IPR020846">
    <property type="entry name" value="MFS_dom"/>
</dbReference>
<dbReference type="Pfam" id="PF07690">
    <property type="entry name" value="MFS_1"/>
    <property type="match status" value="1"/>
</dbReference>
<dbReference type="NCBIfam" id="TIGR00711">
    <property type="entry name" value="efflux_EmrB"/>
    <property type="match status" value="1"/>
</dbReference>
<protein>
    <submittedName>
        <fullName evidence="9">EmrB/QacA subfamily drug resistance transporter</fullName>
    </submittedName>
</protein>
<dbReference type="InterPro" id="IPR004638">
    <property type="entry name" value="EmrB-like"/>
</dbReference>
<dbReference type="PANTHER" id="PTHR42718">
    <property type="entry name" value="MAJOR FACILITATOR SUPERFAMILY MULTIDRUG TRANSPORTER MFSC"/>
    <property type="match status" value="1"/>
</dbReference>